<dbReference type="AlphaFoldDB" id="A0A2S9YK71"/>
<evidence type="ECO:0000313" key="1">
    <source>
        <dbReference type="EMBL" id="PRQ05499.1"/>
    </source>
</evidence>
<comment type="caution">
    <text evidence="1">The sequence shown here is derived from an EMBL/GenBank/DDBJ whole genome shotgun (WGS) entry which is preliminary data.</text>
</comment>
<sequence>MSAGCDNTAANHPHAIKNGDLVQPHFPLAIDTCRTTNNIDPCQDTNRIVINDHSLPRNCDHDFTITYNGNGLPRIDSY</sequence>
<accession>A0A2S9YK71</accession>
<gene>
    <name evidence="1" type="ORF">ENSA5_02270</name>
</gene>
<name>A0A2S9YK71_9BACT</name>
<reference evidence="1 2" key="1">
    <citation type="submission" date="2018-03" db="EMBL/GenBank/DDBJ databases">
        <title>Draft Genome Sequences of the Obligatory Marine Myxobacteria Enhygromyxa salina SWB005.</title>
        <authorList>
            <person name="Poehlein A."/>
            <person name="Moghaddam J.A."/>
            <person name="Harms H."/>
            <person name="Alanjari M."/>
            <person name="Koenig G.M."/>
            <person name="Daniel R."/>
            <person name="Schaeberle T.F."/>
        </authorList>
    </citation>
    <scope>NUCLEOTIDE SEQUENCE [LARGE SCALE GENOMIC DNA]</scope>
    <source>
        <strain evidence="1 2">SWB005</strain>
    </source>
</reference>
<organism evidence="1 2">
    <name type="scientific">Enhygromyxa salina</name>
    <dbReference type="NCBI Taxonomy" id="215803"/>
    <lineage>
        <taxon>Bacteria</taxon>
        <taxon>Pseudomonadati</taxon>
        <taxon>Myxococcota</taxon>
        <taxon>Polyangia</taxon>
        <taxon>Nannocystales</taxon>
        <taxon>Nannocystaceae</taxon>
        <taxon>Enhygromyxa</taxon>
    </lineage>
</organism>
<keyword evidence="2" id="KW-1185">Reference proteome</keyword>
<dbReference type="Proteomes" id="UP000237968">
    <property type="component" value="Unassembled WGS sequence"/>
</dbReference>
<proteinExistence type="predicted"/>
<protein>
    <submittedName>
        <fullName evidence="1">Uncharacterized protein</fullName>
    </submittedName>
</protein>
<evidence type="ECO:0000313" key="2">
    <source>
        <dbReference type="Proteomes" id="UP000237968"/>
    </source>
</evidence>
<dbReference type="EMBL" id="PVNK01000011">
    <property type="protein sequence ID" value="PRQ05499.1"/>
    <property type="molecule type" value="Genomic_DNA"/>
</dbReference>